<keyword evidence="3" id="KW-1185">Reference proteome</keyword>
<evidence type="ECO:0000256" key="1">
    <source>
        <dbReference type="SAM" id="SignalP"/>
    </source>
</evidence>
<evidence type="ECO:0000313" key="3">
    <source>
        <dbReference type="Proteomes" id="UP000276770"/>
    </source>
</evidence>
<feature type="signal peptide" evidence="1">
    <location>
        <begin position="1"/>
        <end position="27"/>
    </location>
</feature>
<accession>A0A3L7JKV2</accession>
<keyword evidence="2" id="KW-0540">Nuclease</keyword>
<dbReference type="Gene3D" id="3.40.50.880">
    <property type="match status" value="1"/>
</dbReference>
<reference evidence="2 3" key="1">
    <citation type="submission" date="2018-10" db="EMBL/GenBank/DDBJ databases">
        <title>Falsibacillus sp. genome draft.</title>
        <authorList>
            <person name="Shi S."/>
        </authorList>
    </citation>
    <scope>NUCLEOTIDE SEQUENCE [LARGE SCALE GENOMIC DNA]</scope>
    <source>
        <strain evidence="2 3">GY 10110</strain>
    </source>
</reference>
<dbReference type="Proteomes" id="UP000276770">
    <property type="component" value="Unassembled WGS sequence"/>
</dbReference>
<proteinExistence type="predicted"/>
<sequence>MENKKLLRKLSKIVLASSLIVPFSTFASIHTTHAETPADPAPYINPTVTANGKKILFDNTHGQTAGAADWVINGGFSDFGNALAGKGYYVKELRKSNPITLDDLKEYDAFVIGEANIPYKASEQQAMLDYVEQGGSIFFIADHYNADRNKNRWDASEVFNGYRRGAWDNPAKGMSTEEANSAAMQNVTSSDWLSDNFGIRFRYNALGDITANNIVAPDQSFGITEGVSTVAMHAGSTLAITDPAKAKGIVYLPKTDVSWGYAVDQGVYAGGGVDEGPFVAISKVGKGKAAFIGDSSPVEDASPKYLREENGSTKTTYDGFKEQNDGTLLVNLMNWLSTKEDYTGFDQVDGLTLDQPTKLLAFETPENSTEPQAEPWAAPDAGYKWYDPSTFAAGSYGSTKVATQPAYSFVHQSVLPNAEEFQIRVSLDNLQPNETVSGLKVGMYLDGGSQIGEFKLDESAPWPTTYGYSEEFSVTADKDGHAFKDLTVRVKDGVAGNANLRLKSGSKSVVTETVTIDDVPAEPLPDEQGPQLPDQISIGDARAASPNGLVTVDGVITSEPGVFGGQGFYLQDETGGIYVFQQGSGFHKGDKVKLTGTTSLYNGELELSDLINVEKEGTADLPSAKTVPAIDDSNQGQYVKLENVQISDLPESAGGTFQFNVVSDDGSSTLVRVDSRTGVSLDELLQSYKNGDYINISGISSVFKGTYQLKPLSLDDFELADTTAPVINDLTDLAIYPYEGFSQEATASDDQSGVDSITVSLDGKEIANPINIEPLSLSLGDHTIKVSAKDNAGNISEKEFTLTVKMDARHIGDLLKYMHSHGYSPREIVLYLLSLLKSL</sequence>
<feature type="chain" id="PRO_5038873843" evidence="1">
    <location>
        <begin position="28"/>
        <end position="839"/>
    </location>
</feature>
<dbReference type="InterPro" id="IPR013783">
    <property type="entry name" value="Ig-like_fold"/>
</dbReference>
<dbReference type="EMBL" id="RCVZ01000025">
    <property type="protein sequence ID" value="RLQ91100.1"/>
    <property type="molecule type" value="Genomic_DNA"/>
</dbReference>
<dbReference type="Gene3D" id="2.60.40.10">
    <property type="entry name" value="Immunoglobulins"/>
    <property type="match status" value="1"/>
</dbReference>
<dbReference type="PANTHER" id="PTHR12969">
    <property type="entry name" value="NGD5/OSM-6/IFT52"/>
    <property type="match status" value="1"/>
</dbReference>
<dbReference type="InterPro" id="IPR029062">
    <property type="entry name" value="Class_I_gatase-like"/>
</dbReference>
<keyword evidence="2" id="KW-0255">Endonuclease</keyword>
<keyword evidence="1" id="KW-0732">Signal</keyword>
<gene>
    <name evidence="2" type="ORF">D9X91_21370</name>
</gene>
<dbReference type="CDD" id="cd04486">
    <property type="entry name" value="YhcR_OBF_like"/>
    <property type="match status" value="1"/>
</dbReference>
<evidence type="ECO:0000313" key="2">
    <source>
        <dbReference type="EMBL" id="RLQ91100.1"/>
    </source>
</evidence>
<dbReference type="SUPFAM" id="SSF52317">
    <property type="entry name" value="Class I glutamine amidotransferase-like"/>
    <property type="match status" value="1"/>
</dbReference>
<protein>
    <submittedName>
        <fullName evidence="2">Endonuclease</fullName>
    </submittedName>
</protein>
<name>A0A3L7JKV2_9BACI</name>
<dbReference type="AlphaFoldDB" id="A0A3L7JKV2"/>
<dbReference type="GO" id="GO:0004519">
    <property type="term" value="F:endonuclease activity"/>
    <property type="evidence" value="ECO:0007669"/>
    <property type="project" value="UniProtKB-KW"/>
</dbReference>
<dbReference type="OrthoDB" id="9801679at2"/>
<dbReference type="RefSeq" id="WP_121682685.1">
    <property type="nucleotide sequence ID" value="NZ_RCVZ01000025.1"/>
</dbReference>
<keyword evidence="2" id="KW-0378">Hydrolase</keyword>
<dbReference type="InterPro" id="IPR039975">
    <property type="entry name" value="IFT52"/>
</dbReference>
<organism evidence="2 3">
    <name type="scientific">Falsibacillus albus</name>
    <dbReference type="NCBI Taxonomy" id="2478915"/>
    <lineage>
        <taxon>Bacteria</taxon>
        <taxon>Bacillati</taxon>
        <taxon>Bacillota</taxon>
        <taxon>Bacilli</taxon>
        <taxon>Bacillales</taxon>
        <taxon>Bacillaceae</taxon>
        <taxon>Falsibacillus</taxon>
    </lineage>
</organism>
<comment type="caution">
    <text evidence="2">The sequence shown here is derived from an EMBL/GenBank/DDBJ whole genome shotgun (WGS) entry which is preliminary data.</text>
</comment>
<dbReference type="PANTHER" id="PTHR12969:SF7">
    <property type="entry name" value="INTRAFLAGELLAR TRANSPORT PROTEIN 52 HOMOLOG"/>
    <property type="match status" value="1"/>
</dbReference>